<feature type="signal peptide" evidence="1">
    <location>
        <begin position="1"/>
        <end position="31"/>
    </location>
</feature>
<reference evidence="2 3" key="1">
    <citation type="submission" date="2020-07" db="EMBL/GenBank/DDBJ databases">
        <title>Sequencing the genomes of 1000 actinobacteria strains.</title>
        <authorList>
            <person name="Klenk H.-P."/>
        </authorList>
    </citation>
    <scope>NUCLEOTIDE SEQUENCE [LARGE SCALE GENOMIC DNA]</scope>
    <source>
        <strain evidence="2 3">DSM 15165</strain>
    </source>
</reference>
<dbReference type="Proteomes" id="UP000578352">
    <property type="component" value="Unassembled WGS sequence"/>
</dbReference>
<evidence type="ECO:0000256" key="1">
    <source>
        <dbReference type="SAM" id="SignalP"/>
    </source>
</evidence>
<gene>
    <name evidence="2" type="ORF">HNR13_003109</name>
</gene>
<comment type="caution">
    <text evidence="2">The sequence shown here is derived from an EMBL/GenBank/DDBJ whole genome shotgun (WGS) entry which is preliminary data.</text>
</comment>
<dbReference type="AlphaFoldDB" id="A0A853CWI5"/>
<name>A0A853CWI5_9MICO</name>
<accession>A0A853CWI5</accession>
<proteinExistence type="predicted"/>
<evidence type="ECO:0008006" key="4">
    <source>
        <dbReference type="Google" id="ProtNLM"/>
    </source>
</evidence>
<feature type="chain" id="PRO_5038401350" description="Lactococcin 972 family bacteriocin" evidence="1">
    <location>
        <begin position="32"/>
        <end position="105"/>
    </location>
</feature>
<dbReference type="RefSeq" id="WP_179607211.1">
    <property type="nucleotide sequence ID" value="NZ_BAABEH010000001.1"/>
</dbReference>
<evidence type="ECO:0000313" key="2">
    <source>
        <dbReference type="EMBL" id="NYJ24822.1"/>
    </source>
</evidence>
<sequence>MTATTMSTGRVSRRLRTMLLAGVLATGGLLAAQVAAAPASNAAVCGSSTLSPGYAYANNPCGFAQAEVARVINGQGKYVSGTVYGTWVSVNWTAGSRLYEAAARW</sequence>
<evidence type="ECO:0000313" key="3">
    <source>
        <dbReference type="Proteomes" id="UP000578352"/>
    </source>
</evidence>
<keyword evidence="1" id="KW-0732">Signal</keyword>
<dbReference type="EMBL" id="JACCFL010000001">
    <property type="protein sequence ID" value="NYJ24822.1"/>
    <property type="molecule type" value="Genomic_DNA"/>
</dbReference>
<organism evidence="2 3">
    <name type="scientific">Leifsonia shinshuensis</name>
    <dbReference type="NCBI Taxonomy" id="150026"/>
    <lineage>
        <taxon>Bacteria</taxon>
        <taxon>Bacillati</taxon>
        <taxon>Actinomycetota</taxon>
        <taxon>Actinomycetes</taxon>
        <taxon>Micrococcales</taxon>
        <taxon>Microbacteriaceae</taxon>
        <taxon>Leifsonia</taxon>
    </lineage>
</organism>
<protein>
    <recommendedName>
        <fullName evidence="4">Lactococcin 972 family bacteriocin</fullName>
    </recommendedName>
</protein>